<proteinExistence type="predicted"/>
<feature type="region of interest" description="Disordered" evidence="2">
    <location>
        <begin position="1"/>
        <end position="31"/>
    </location>
</feature>
<evidence type="ECO:0000256" key="1">
    <source>
        <dbReference type="SAM" id="Coils"/>
    </source>
</evidence>
<sequence>MSRVVRPPSEAEEQSWETEDDDMAEGDLGYGLGRRPGGIYEVQVSHLFTSRKKSAGKSFSPLPFSRNEEERNGAIFQYSKHKNLQETYPAGSRILHHSQQSSTDLNSELSNVELRQHLHDALEEVENLKTELEASQRQLEGKEAALKILQSMAIFDKATSHTQAVLQKTVEQKKSLEKEINALQWEIEFDQNRFKNIEESWIQKYDRLNCENAVLKETLKLKTEEIKMLKSENAILNQQYLEALSVQKVTQENTCQGSSGSPEVSSLELELMQKSKEEAYIMADAFRIAFEQQLMRKNDQALRLTQMDKMCKRATKWINWKHLKEDGLPSQRSKKSLGQKLLAMLPSENSSKSTDEDDAREVFKMLTDLLNDKEEALAHQRKVSYMLARALEDKDTTSKENKEKNPVKDILPLKKPWQKTSEFPLLRDPVHSDVQIFNSASCICSVKHCIKDQNYTRTLKRSRSLPSNIMY</sequence>
<feature type="compositionally biased region" description="Acidic residues" evidence="2">
    <location>
        <begin position="10"/>
        <end position="25"/>
    </location>
</feature>
<organism evidence="3 4">
    <name type="scientific">Sus scrofa</name>
    <name type="common">Pig</name>
    <dbReference type="NCBI Taxonomy" id="9823"/>
    <lineage>
        <taxon>Eukaryota</taxon>
        <taxon>Metazoa</taxon>
        <taxon>Chordata</taxon>
        <taxon>Craniata</taxon>
        <taxon>Vertebrata</taxon>
        <taxon>Euteleostomi</taxon>
        <taxon>Mammalia</taxon>
        <taxon>Eutheria</taxon>
        <taxon>Laurasiatheria</taxon>
        <taxon>Artiodactyla</taxon>
        <taxon>Suina</taxon>
        <taxon>Suidae</taxon>
        <taxon>Sus</taxon>
    </lineage>
</organism>
<dbReference type="Ensembl" id="ENSSSCT00050076515.1">
    <property type="protein sequence ID" value="ENSSSCP00050032989.1"/>
    <property type="gene ID" value="ENSSSCG00050056089.1"/>
</dbReference>
<dbReference type="AlphaFoldDB" id="A0A8D1N578"/>
<protein>
    <recommendedName>
        <fullName evidence="5">Coiled-coil domain containing 125</fullName>
    </recommendedName>
</protein>
<evidence type="ECO:0000313" key="3">
    <source>
        <dbReference type="Ensembl" id="ENSSSCP00050032989.1"/>
    </source>
</evidence>
<accession>A0A8D1N578</accession>
<dbReference type="PANTHER" id="PTHR28616">
    <property type="entry name" value="COILED-COIL DOMAIN-CONTAINING PROTEIN 125"/>
    <property type="match status" value="1"/>
</dbReference>
<dbReference type="GO" id="GO:2000145">
    <property type="term" value="P:regulation of cell motility"/>
    <property type="evidence" value="ECO:0007669"/>
    <property type="project" value="InterPro"/>
</dbReference>
<dbReference type="InterPro" id="IPR034608">
    <property type="entry name" value="CCDC125"/>
</dbReference>
<evidence type="ECO:0008006" key="5">
    <source>
        <dbReference type="Google" id="ProtNLM"/>
    </source>
</evidence>
<keyword evidence="1" id="KW-0175">Coiled coil</keyword>
<reference evidence="3" key="1">
    <citation type="submission" date="2025-08" db="UniProtKB">
        <authorList>
            <consortium name="Ensembl"/>
        </authorList>
    </citation>
    <scope>IDENTIFICATION</scope>
</reference>
<dbReference type="PANTHER" id="PTHR28616:SF1">
    <property type="entry name" value="COILED-COIL DOMAIN-CONTAINING PROTEIN 125"/>
    <property type="match status" value="1"/>
</dbReference>
<feature type="coiled-coil region" evidence="1">
    <location>
        <begin position="111"/>
        <end position="239"/>
    </location>
</feature>
<evidence type="ECO:0000256" key="2">
    <source>
        <dbReference type="SAM" id="MobiDB-lite"/>
    </source>
</evidence>
<dbReference type="Proteomes" id="UP000694571">
    <property type="component" value="Unplaced"/>
</dbReference>
<name>A0A8D1N578_PIG</name>
<evidence type="ECO:0000313" key="4">
    <source>
        <dbReference type="Proteomes" id="UP000694571"/>
    </source>
</evidence>